<sequence length="217" mass="23429">MFDSVNNRAISSQSPPIIRTISANVDNGPGGGGGGGINASNHFYRATSSALPQSARLDTPPIFLNNNQRHPSHQAIPTSPLILQSVQADGKNNQTAKQKKASWPTIISGVGLKPKTSTTKPPINANASEQSSMPNEQNDSNAMVTGGVQSITVQNPIAAVAPVEPKQPAKRIIRKVPKIPEKAERVLYCLGLNNPIRRLCINIVEWKYPFQFLFFSI</sequence>
<evidence type="ECO:0000313" key="2">
    <source>
        <dbReference type="EMBL" id="KPM10011.1"/>
    </source>
</evidence>
<feature type="region of interest" description="Disordered" evidence="1">
    <location>
        <begin position="109"/>
        <end position="138"/>
    </location>
</feature>
<name>A0A132AG97_SARSC</name>
<accession>A0A132AG97</accession>
<dbReference type="Proteomes" id="UP000616769">
    <property type="component" value="Unassembled WGS sequence"/>
</dbReference>
<organism evidence="2 3">
    <name type="scientific">Sarcoptes scabiei</name>
    <name type="common">Itch mite</name>
    <name type="synonym">Acarus scabiei</name>
    <dbReference type="NCBI Taxonomy" id="52283"/>
    <lineage>
        <taxon>Eukaryota</taxon>
        <taxon>Metazoa</taxon>
        <taxon>Ecdysozoa</taxon>
        <taxon>Arthropoda</taxon>
        <taxon>Chelicerata</taxon>
        <taxon>Arachnida</taxon>
        <taxon>Acari</taxon>
        <taxon>Acariformes</taxon>
        <taxon>Sarcoptiformes</taxon>
        <taxon>Astigmata</taxon>
        <taxon>Psoroptidia</taxon>
        <taxon>Sarcoptoidea</taxon>
        <taxon>Sarcoptidae</taxon>
        <taxon>Sarcoptinae</taxon>
        <taxon>Sarcoptes</taxon>
    </lineage>
</organism>
<evidence type="ECO:0000256" key="1">
    <source>
        <dbReference type="SAM" id="MobiDB-lite"/>
    </source>
</evidence>
<reference evidence="2 3" key="1">
    <citation type="journal article" date="2015" name="Parasit. Vectors">
        <title>Draft genome of the scabies mite.</title>
        <authorList>
            <person name="Rider S.D.Jr."/>
            <person name="Morgan M.S."/>
            <person name="Arlian L.G."/>
        </authorList>
    </citation>
    <scope>NUCLEOTIDE SEQUENCE [LARGE SCALE GENOMIC DNA]</scope>
    <source>
        <strain evidence="2">Arlian Lab</strain>
    </source>
</reference>
<dbReference type="AlphaFoldDB" id="A0A132AG97"/>
<protein>
    <submittedName>
        <fullName evidence="2">Uncharacterized protein</fullName>
    </submittedName>
</protein>
<comment type="caution">
    <text evidence="2">The sequence shown here is derived from an EMBL/GenBank/DDBJ whole genome shotgun (WGS) entry which is preliminary data.</text>
</comment>
<dbReference type="VEuPathDB" id="VectorBase:SSCA002617"/>
<evidence type="ECO:0000313" key="3">
    <source>
        <dbReference type="Proteomes" id="UP000616769"/>
    </source>
</evidence>
<feature type="compositionally biased region" description="Polar residues" evidence="1">
    <location>
        <begin position="115"/>
        <end position="138"/>
    </location>
</feature>
<proteinExistence type="predicted"/>
<dbReference type="EMBL" id="JXLN01014394">
    <property type="protein sequence ID" value="KPM10011.1"/>
    <property type="molecule type" value="Genomic_DNA"/>
</dbReference>
<gene>
    <name evidence="2" type="ORF">QR98_0085570</name>
</gene>